<evidence type="ECO:0000313" key="1">
    <source>
        <dbReference type="EMBL" id="OAF09882.1"/>
    </source>
</evidence>
<dbReference type="Proteomes" id="UP000076959">
    <property type="component" value="Unassembled WGS sequence"/>
</dbReference>
<gene>
    <name evidence="1" type="ORF">AYJ54_11800</name>
</gene>
<reference evidence="1 2" key="1">
    <citation type="submission" date="2016-03" db="EMBL/GenBank/DDBJ databases">
        <title>Draft Genome Sequence of the Strain BR 10245 (Bradyrhizobium sp.) isolated from nodules of Centrolobium paraense.</title>
        <authorList>
            <person name="Simoes-Araujo J.L.Sr."/>
            <person name="Barauna A.C."/>
            <person name="Silva K."/>
            <person name="Zilli J.E."/>
        </authorList>
    </citation>
    <scope>NUCLEOTIDE SEQUENCE [LARGE SCALE GENOMIC DNA]</scope>
    <source>
        <strain evidence="1 2">BR 10245</strain>
    </source>
</reference>
<proteinExistence type="predicted"/>
<dbReference type="AlphaFoldDB" id="A0A176YQH1"/>
<name>A0A176YQH1_9BRAD</name>
<keyword evidence="2" id="KW-1185">Reference proteome</keyword>
<protein>
    <submittedName>
        <fullName evidence="1">Uncharacterized protein</fullName>
    </submittedName>
</protein>
<comment type="caution">
    <text evidence="1">The sequence shown here is derived from an EMBL/GenBank/DDBJ whole genome shotgun (WGS) entry which is preliminary data.</text>
</comment>
<dbReference type="EMBL" id="LUUB01000054">
    <property type="protein sequence ID" value="OAF09882.1"/>
    <property type="molecule type" value="Genomic_DNA"/>
</dbReference>
<sequence length="73" mass="7912">MVDSDRHSRVPDALQRVYADAGRALLWWSFLAQRDPMAISNDRFRAGWSALVSVLGAPRMTAIAAALGVEVGA</sequence>
<organism evidence="1 2">
    <name type="scientific">Bradyrhizobium centrolobii</name>
    <dbReference type="NCBI Taxonomy" id="1505087"/>
    <lineage>
        <taxon>Bacteria</taxon>
        <taxon>Pseudomonadati</taxon>
        <taxon>Pseudomonadota</taxon>
        <taxon>Alphaproteobacteria</taxon>
        <taxon>Hyphomicrobiales</taxon>
        <taxon>Nitrobacteraceae</taxon>
        <taxon>Bradyrhizobium</taxon>
    </lineage>
</organism>
<evidence type="ECO:0000313" key="2">
    <source>
        <dbReference type="Proteomes" id="UP000076959"/>
    </source>
</evidence>
<accession>A0A176YQH1</accession>